<dbReference type="Proteomes" id="UP000245647">
    <property type="component" value="Unassembled WGS sequence"/>
</dbReference>
<dbReference type="RefSeq" id="WP_109416004.1">
    <property type="nucleotide sequence ID" value="NZ_QEAS01000009.1"/>
</dbReference>
<reference evidence="1 2" key="1">
    <citation type="submission" date="2018-04" db="EMBL/GenBank/DDBJ databases">
        <title>Pedobacter chongqingensis sp. nov., isolated from a rottenly hemp rope.</title>
        <authorList>
            <person name="Cai Y."/>
        </authorList>
    </citation>
    <scope>NUCLEOTIDE SEQUENCE [LARGE SCALE GENOMIC DNA]</scope>
    <source>
        <strain evidence="1 2">FJ4-8</strain>
    </source>
</reference>
<dbReference type="Pfam" id="PF04525">
    <property type="entry name" value="LOR"/>
    <property type="match status" value="1"/>
</dbReference>
<keyword evidence="2" id="KW-1185">Reference proteome</keyword>
<dbReference type="InterPro" id="IPR007612">
    <property type="entry name" value="LOR"/>
</dbReference>
<evidence type="ECO:0008006" key="3">
    <source>
        <dbReference type="Google" id="ProtNLM"/>
    </source>
</evidence>
<dbReference type="EMBL" id="QEAS01000009">
    <property type="protein sequence ID" value="PWG80297.1"/>
    <property type="molecule type" value="Genomic_DNA"/>
</dbReference>
<evidence type="ECO:0000313" key="2">
    <source>
        <dbReference type="Proteomes" id="UP000245647"/>
    </source>
</evidence>
<dbReference type="AlphaFoldDB" id="A0A2U2PFW5"/>
<protein>
    <recommendedName>
        <fullName evidence="3">LURP-one-related family protein</fullName>
    </recommendedName>
</protein>
<evidence type="ECO:0000313" key="1">
    <source>
        <dbReference type="EMBL" id="PWG80297.1"/>
    </source>
</evidence>
<comment type="caution">
    <text evidence="1">The sequence shown here is derived from an EMBL/GenBank/DDBJ whole genome shotgun (WGS) entry which is preliminary data.</text>
</comment>
<name>A0A2U2PFW5_9SPHI</name>
<organism evidence="1 2">
    <name type="scientific">Pararcticibacter amylolyticus</name>
    <dbReference type="NCBI Taxonomy" id="2173175"/>
    <lineage>
        <taxon>Bacteria</taxon>
        <taxon>Pseudomonadati</taxon>
        <taxon>Bacteroidota</taxon>
        <taxon>Sphingobacteriia</taxon>
        <taxon>Sphingobacteriales</taxon>
        <taxon>Sphingobacteriaceae</taxon>
        <taxon>Pararcticibacter</taxon>
    </lineage>
</organism>
<gene>
    <name evidence="1" type="ORF">DDR33_11820</name>
</gene>
<proteinExistence type="predicted"/>
<dbReference type="OrthoDB" id="703597at2"/>
<accession>A0A2U2PFW5</accession>
<sequence>MTEENQILHQQNTSRIELTKLEFPISFQFRIGTFANDFIAKDASGRTIAYVRQKMFKLKEAIMIYSDESKTELLYQIKADRWIDFNANYAFSDSKGAMIGSVGRKGMKSIWKASYQIFDSGKNLDFNIREENPWAKVFDSLLSEVPLVGLFTGYLFHPRYAVTNAHGAAIACLSKESSFFGRKFRVDKLADIDSRDGERILLGLMMMILLERRRG</sequence>